<proteinExistence type="inferred from homology"/>
<feature type="region of interest" description="Disordered" evidence="10">
    <location>
        <begin position="344"/>
        <end position="363"/>
    </location>
</feature>
<evidence type="ECO:0000256" key="4">
    <source>
        <dbReference type="ARBA" id="ARBA00022485"/>
    </source>
</evidence>
<evidence type="ECO:0000259" key="12">
    <source>
        <dbReference type="Pfam" id="PF15629"/>
    </source>
</evidence>
<dbReference type="InterPro" id="IPR028924">
    <property type="entry name" value="Perm-CXXC"/>
</dbReference>
<dbReference type="GO" id="GO:0003677">
    <property type="term" value="F:DNA binding"/>
    <property type="evidence" value="ECO:0007669"/>
    <property type="project" value="UniProtKB-KW"/>
</dbReference>
<feature type="region of interest" description="Disordered" evidence="10">
    <location>
        <begin position="198"/>
        <end position="330"/>
    </location>
</feature>
<feature type="compositionally biased region" description="Basic and acidic residues" evidence="10">
    <location>
        <begin position="707"/>
        <end position="723"/>
    </location>
</feature>
<evidence type="ECO:0000256" key="8">
    <source>
        <dbReference type="ARBA" id="ARBA00023125"/>
    </source>
</evidence>
<keyword evidence="6" id="KW-0408">Iron</keyword>
<evidence type="ECO:0000313" key="13">
    <source>
        <dbReference type="EMBL" id="SPC75553.1"/>
    </source>
</evidence>
<dbReference type="GO" id="GO:0006281">
    <property type="term" value="P:DNA repair"/>
    <property type="evidence" value="ECO:0007669"/>
    <property type="project" value="InterPro"/>
</dbReference>
<evidence type="ECO:0000256" key="10">
    <source>
        <dbReference type="SAM" id="MobiDB-lite"/>
    </source>
</evidence>
<dbReference type="PANTHER" id="PTHR46213:SF13">
    <property type="entry name" value="DEMETER-LIKE PROTEIN 2-RELATED"/>
    <property type="match status" value="1"/>
</dbReference>
<feature type="region of interest" description="Disordered" evidence="10">
    <location>
        <begin position="1238"/>
        <end position="1290"/>
    </location>
</feature>
<comment type="subcellular location">
    <subcellularLocation>
        <location evidence="2">Nucleus</location>
    </subcellularLocation>
</comment>
<feature type="region of interest" description="Disordered" evidence="10">
    <location>
        <begin position="402"/>
        <end position="426"/>
    </location>
</feature>
<feature type="compositionally biased region" description="Basic residues" evidence="10">
    <location>
        <begin position="669"/>
        <end position="686"/>
    </location>
</feature>
<dbReference type="GO" id="GO:0141166">
    <property type="term" value="P:chromosomal 5-methylcytosine DNA demethylation pathway"/>
    <property type="evidence" value="ECO:0007669"/>
    <property type="project" value="InterPro"/>
</dbReference>
<dbReference type="GO" id="GO:0035514">
    <property type="term" value="F:DNA demethylase activity"/>
    <property type="evidence" value="ECO:0007669"/>
    <property type="project" value="InterPro"/>
</dbReference>
<dbReference type="Pfam" id="PF15628">
    <property type="entry name" value="RRM_DME"/>
    <property type="match status" value="1"/>
</dbReference>
<evidence type="ECO:0000259" key="11">
    <source>
        <dbReference type="Pfam" id="PF15628"/>
    </source>
</evidence>
<gene>
    <name evidence="13" type="ORF">FSB_LOCUS3435</name>
</gene>
<feature type="compositionally biased region" description="Basic residues" evidence="10">
    <location>
        <begin position="1260"/>
        <end position="1269"/>
    </location>
</feature>
<dbReference type="InterPro" id="IPR003651">
    <property type="entry name" value="Endonuclease3_FeS-loop_motif"/>
</dbReference>
<organism evidence="13">
    <name type="scientific">Fagus sylvatica</name>
    <name type="common">Beechnut</name>
    <dbReference type="NCBI Taxonomy" id="28930"/>
    <lineage>
        <taxon>Eukaryota</taxon>
        <taxon>Viridiplantae</taxon>
        <taxon>Streptophyta</taxon>
        <taxon>Embryophyta</taxon>
        <taxon>Tracheophyta</taxon>
        <taxon>Spermatophyta</taxon>
        <taxon>Magnoliopsida</taxon>
        <taxon>eudicotyledons</taxon>
        <taxon>Gunneridae</taxon>
        <taxon>Pentapetalae</taxon>
        <taxon>rosids</taxon>
        <taxon>fabids</taxon>
        <taxon>Fagales</taxon>
        <taxon>Fagaceae</taxon>
        <taxon>Fagus</taxon>
    </lineage>
</organism>
<feature type="region of interest" description="Disordered" evidence="10">
    <location>
        <begin position="669"/>
        <end position="694"/>
    </location>
</feature>
<comment type="cofactor">
    <cofactor evidence="1">
        <name>[4Fe-4S] cluster</name>
        <dbReference type="ChEBI" id="CHEBI:49883"/>
    </cofactor>
</comment>
<feature type="compositionally biased region" description="Polar residues" evidence="10">
    <location>
        <begin position="230"/>
        <end position="265"/>
    </location>
</feature>
<feature type="domain" description="Permuted single zf-CXXC unit" evidence="12">
    <location>
        <begin position="1682"/>
        <end position="1712"/>
    </location>
</feature>
<dbReference type="InterPro" id="IPR044811">
    <property type="entry name" value="DME/ROS1"/>
</dbReference>
<evidence type="ECO:0000256" key="6">
    <source>
        <dbReference type="ARBA" id="ARBA00023004"/>
    </source>
</evidence>
<feature type="region of interest" description="Disordered" evidence="10">
    <location>
        <begin position="1089"/>
        <end position="1109"/>
    </location>
</feature>
<keyword evidence="7" id="KW-0411">Iron-sulfur</keyword>
<feature type="domain" description="Demeter RRM-fold" evidence="11">
    <location>
        <begin position="1719"/>
        <end position="1780"/>
    </location>
</feature>
<evidence type="ECO:0000256" key="7">
    <source>
        <dbReference type="ARBA" id="ARBA00023014"/>
    </source>
</evidence>
<feature type="compositionally biased region" description="Basic and acidic residues" evidence="10">
    <location>
        <begin position="402"/>
        <end position="421"/>
    </location>
</feature>
<sequence length="1792" mass="202167">MSLEDAYLGKAKVTESDYAMEEDVQPQVYWVPETPEKPQDVFVERQLLNSPNASGAVPLNSSLDENKGLCDLNAALATKDEEHNSTGMERMDLSFMGLIDLNKSAYEEVVGCGDCCLEEALPYEQVIENTCGYAGGVAKGSDVLHSRESNKGPDVWDAPFANILSTEILMLLNVAPPASQSSDYEVMQPVIERMPNSSVLVSQSDSGRHAQEPATHTSSIPEHDLLPGLSVQNNTNSLETHVPQYGSQPINGSDSTFSTQSQNQDVNERPQKRPKRKKYWPKVVREGKPKGTPKPKMPVPSTPKCTSSEKNMSGKRKYVRKSSLKNSVSSSDVMVITSEDVVGEGTPKVKTPEPATSPLEKDMSGKRKYVRKCNLKNSVTYSENAMCSTSLDMVAKNMFCENKPKRTPKPETPKQSSEKKMMGKRKYVRKRSVNNLVITSDNVVGEKNYSVIKTCKRALSFDLENQSQDDSVMARDPSQLQIQSSCGLSSSFDLENHSTEESTITLLASQNQVQNCSGKIDSAVLVQECRNHRELVTPEVEKPVLEYCNQAINHIGCQYNDMSVHKRKFLEGACYIYSRKLGPVFPQKKKRSRRKRRIEMSSVFWSEFLANYVTQMQPMTIINDRSFKCEEALSQVKVKTTKRRNYMCIPRRNLADLIIRPCKQNSCKSKIKTKKKSKGHTRRRRNSDKLTAKPVNNHYQLPKQKMLGRERQEQETEISHEPETCNDGSLFGDALFDGNHERAVTWTEIGPSLVEEAIWTSANPQEHEDFQLNSKSRGTHETLTPFEEQEKIAHSSNSRHSTVPTKDAYDQEMSVMAMCLEKGPFPVNSELNINKSEKSPLEHEHFLLTTKSKGLQEERSDAHVSEPVCISDGQALILVQDQNAHGHNSRHDTLVPYQEQDHNAHDPTSMDGTLVPYQGPFEPTKKRKQVAKVDLDPETMRVWMQLMDKSSEGETKPDEEKEKWWDEQRSVFRGRVDSFVARMHQIQGNRRFTEWKGSVMDSVVGVFLTQNVSDHLSSSAFISLASKFPFSDHKTSYEYQQKVDKQESIGPAFDSEGNELLDSKSELDMSYGLDNGAEILAAKAEGANLEGTQERGPVKDADAPHKSEDSFRVQTTDEIQFSHTPFSMGSSKAFTEPLQSEKTTLLQKSETSCSDRINDLTLNHGACAFELSPFPSNVEVESSENLGGLQRPECNSQAECGIEKGPHTKNCHEGGRTNFQAENIPADELQSLVNEMVESHKGKMQPTSDANTLNKEKGKGKSKNLKKQKTSSGMASDETKKTTRRKKVEKKEEIDWDELRRIYSTAEPRSSNRMDSVDWEAVRCAENIEIAHAIKDRGQQNIIAGRIKDFLNKVVTLHKSIDLEWLRNVPPDLAKRYLLEVNGLGLKSVECVRLLALQNIAFPVDTNVGRIAVRLGWVPLEPLPEELQIHLLEQYPLMDSIQKYLWPRLCNLDQPTLYELHYQLITFGKVFCTKRKPNCIACPMKGECRHFASAYASARLALPAPTEKSIVSSIVPSTVQNPNLVFNPTSLYLLEPNPLQGSENHTNNCEPIIEEPASPEREYIDLPERDIEDFFLDDPDDIPTINLSVKKFTAYQNLDENKLMLQDDTMSRALVALPAEAAYIRMPKLKYISRLRTEHQVYVLPDYHPLLTGLDRREYDDPCPYLLSIWTPGETANSFEPPKKICNSEYGELCNEKACFSCNGIREQNSNTIRGTILVFADDESSQNPIDVPRKLIWDLERRTAYFATSASTIFRGFICVRGFNRKTRAPRPLAKRFHRSASTMGKSRKEE</sequence>
<dbReference type="FunFam" id="1.10.1670.10:FF:000004">
    <property type="entry name" value="DNA glycosylase/AP lyase ROS1"/>
    <property type="match status" value="1"/>
</dbReference>
<dbReference type="GO" id="GO:0003906">
    <property type="term" value="F:DNA-(apurinic or apyrimidinic site) endonuclease activity"/>
    <property type="evidence" value="ECO:0007669"/>
    <property type="project" value="UniProtKB-ARBA"/>
</dbReference>
<evidence type="ECO:0000256" key="3">
    <source>
        <dbReference type="ARBA" id="ARBA00005646"/>
    </source>
</evidence>
<dbReference type="PANTHER" id="PTHR46213">
    <property type="entry name" value="TRANSCRIPTIONAL ACTIVATOR DEMETER"/>
    <property type="match status" value="1"/>
</dbReference>
<comment type="similarity">
    <text evidence="3">Belongs to the DNA glycosylase family. DEMETER subfamily.</text>
</comment>
<accession>A0A2N9EL53</accession>
<evidence type="ECO:0000256" key="1">
    <source>
        <dbReference type="ARBA" id="ARBA00001966"/>
    </source>
</evidence>
<evidence type="ECO:0008006" key="14">
    <source>
        <dbReference type="Google" id="ProtNLM"/>
    </source>
</evidence>
<name>A0A2N9EL53_FAGSY</name>
<dbReference type="GO" id="GO:0051539">
    <property type="term" value="F:4 iron, 4 sulfur cluster binding"/>
    <property type="evidence" value="ECO:0007669"/>
    <property type="project" value="UniProtKB-KW"/>
</dbReference>
<dbReference type="GO" id="GO:0019104">
    <property type="term" value="F:DNA N-glycosylase activity"/>
    <property type="evidence" value="ECO:0007669"/>
    <property type="project" value="InterPro"/>
</dbReference>
<protein>
    <recommendedName>
        <fullName evidence="14">HhH-GPD domain-containing protein</fullName>
    </recommendedName>
</protein>
<dbReference type="SUPFAM" id="SSF48150">
    <property type="entry name" value="DNA-glycosylase"/>
    <property type="match status" value="1"/>
</dbReference>
<feature type="compositionally biased region" description="Basic and acidic residues" evidence="10">
    <location>
        <begin position="1092"/>
        <end position="1109"/>
    </location>
</feature>
<dbReference type="GO" id="GO:0046872">
    <property type="term" value="F:metal ion binding"/>
    <property type="evidence" value="ECO:0007669"/>
    <property type="project" value="UniProtKB-KW"/>
</dbReference>
<reference evidence="13" key="1">
    <citation type="submission" date="2018-02" db="EMBL/GenBank/DDBJ databases">
        <authorList>
            <person name="Cohen D.B."/>
            <person name="Kent A.D."/>
        </authorList>
    </citation>
    <scope>NUCLEOTIDE SEQUENCE</scope>
</reference>
<dbReference type="Pfam" id="PF15629">
    <property type="entry name" value="Perm-CXXC"/>
    <property type="match status" value="1"/>
</dbReference>
<dbReference type="Gene3D" id="1.10.1670.10">
    <property type="entry name" value="Helix-hairpin-Helix base-excision DNA repair enzymes (C-terminal)"/>
    <property type="match status" value="1"/>
</dbReference>
<feature type="compositionally biased region" description="Basic residues" evidence="10">
    <location>
        <begin position="313"/>
        <end position="323"/>
    </location>
</feature>
<dbReference type="InterPro" id="IPR011257">
    <property type="entry name" value="DNA_glycosylase"/>
</dbReference>
<dbReference type="GO" id="GO:0005634">
    <property type="term" value="C:nucleus"/>
    <property type="evidence" value="ECO:0007669"/>
    <property type="project" value="UniProtKB-SubCell"/>
</dbReference>
<evidence type="ECO:0000256" key="5">
    <source>
        <dbReference type="ARBA" id="ARBA00022723"/>
    </source>
</evidence>
<dbReference type="SMART" id="SM00525">
    <property type="entry name" value="FES"/>
    <property type="match status" value="1"/>
</dbReference>
<dbReference type="InterPro" id="IPR028925">
    <property type="entry name" value="RRM_DME"/>
</dbReference>
<evidence type="ECO:0000256" key="2">
    <source>
        <dbReference type="ARBA" id="ARBA00004123"/>
    </source>
</evidence>
<feature type="region of interest" description="Disordered" evidence="10">
    <location>
        <begin position="706"/>
        <end position="726"/>
    </location>
</feature>
<keyword evidence="8" id="KW-0238">DNA-binding</keyword>
<evidence type="ECO:0000256" key="9">
    <source>
        <dbReference type="ARBA" id="ARBA00023242"/>
    </source>
</evidence>
<keyword evidence="5" id="KW-0479">Metal-binding</keyword>
<dbReference type="EMBL" id="OIVN01000167">
    <property type="protein sequence ID" value="SPC75553.1"/>
    <property type="molecule type" value="Genomic_DNA"/>
</dbReference>
<keyword evidence="4" id="KW-0004">4Fe-4S</keyword>
<dbReference type="InterPro" id="IPR023170">
    <property type="entry name" value="HhH_base_excis_C"/>
</dbReference>
<keyword evidence="9" id="KW-0539">Nucleus</keyword>